<reference evidence="3" key="1">
    <citation type="journal article" date="2019" name="Int. J. Syst. Evol. Microbiol.">
        <title>The Global Catalogue of Microorganisms (GCM) 10K type strain sequencing project: providing services to taxonomists for standard genome sequencing and annotation.</title>
        <authorList>
            <consortium name="The Broad Institute Genomics Platform"/>
            <consortium name="The Broad Institute Genome Sequencing Center for Infectious Disease"/>
            <person name="Wu L."/>
            <person name="Ma J."/>
        </authorList>
    </citation>
    <scope>NUCLEOTIDE SEQUENCE [LARGE SCALE GENOMIC DNA]</scope>
    <source>
        <strain evidence="3">CCUG 61948</strain>
    </source>
</reference>
<comment type="caution">
    <text evidence="2">The sequence shown here is derived from an EMBL/GenBank/DDBJ whole genome shotgun (WGS) entry which is preliminary data.</text>
</comment>
<keyword evidence="1" id="KW-1133">Transmembrane helix</keyword>
<protein>
    <submittedName>
        <fullName evidence="2">Cytochrome C</fullName>
    </submittedName>
</protein>
<dbReference type="InterPro" id="IPR036280">
    <property type="entry name" value="Multihaem_cyt_sf"/>
</dbReference>
<feature type="transmembrane region" description="Helical" evidence="1">
    <location>
        <begin position="7"/>
        <end position="26"/>
    </location>
</feature>
<dbReference type="RefSeq" id="WP_379936338.1">
    <property type="nucleotide sequence ID" value="NZ_JBHTHY010000024.1"/>
</dbReference>
<sequence length="246" mass="27391">MKKRLGIISFFVIIFMAFIVVWNYSYEQGREEAYIPLIETPTGNFIPGESGAFNRFDTSGMDYLNMPVDEAHQRTLETYYENRAYPGAPPSIPHPVAKEESFGGNTCIQCHQNGGFVEKFNAYAPVTPHPEMINCRQCHVTKNTNSTFTELASAASAISGFANIAAPKVGEGVNNAMPGSPPMMPHQLQMRENCISCHAGPSAPKEIRVSHPERINCRQCHLPIKAEQTTMDASTFLRQFDELNEK</sequence>
<accession>A0ABW3B7R1</accession>
<proteinExistence type="predicted"/>
<keyword evidence="1" id="KW-0472">Membrane</keyword>
<gene>
    <name evidence="2" type="ORF">ACFQZJ_18010</name>
</gene>
<dbReference type="SUPFAM" id="SSF48695">
    <property type="entry name" value="Multiheme cytochromes"/>
    <property type="match status" value="1"/>
</dbReference>
<dbReference type="Proteomes" id="UP001597012">
    <property type="component" value="Unassembled WGS sequence"/>
</dbReference>
<evidence type="ECO:0000256" key="1">
    <source>
        <dbReference type="SAM" id="Phobius"/>
    </source>
</evidence>
<evidence type="ECO:0000313" key="2">
    <source>
        <dbReference type="EMBL" id="MFD0799372.1"/>
    </source>
</evidence>
<dbReference type="Gene3D" id="3.90.10.10">
    <property type="entry name" value="Cytochrome C3"/>
    <property type="match status" value="1"/>
</dbReference>
<name>A0ABW3B7R1_9FLAO</name>
<organism evidence="2 3">
    <name type="scientific">Maribacter chungangensis</name>
    <dbReference type="NCBI Taxonomy" id="1069117"/>
    <lineage>
        <taxon>Bacteria</taxon>
        <taxon>Pseudomonadati</taxon>
        <taxon>Bacteroidota</taxon>
        <taxon>Flavobacteriia</taxon>
        <taxon>Flavobacteriales</taxon>
        <taxon>Flavobacteriaceae</taxon>
        <taxon>Maribacter</taxon>
    </lineage>
</organism>
<keyword evidence="1" id="KW-0812">Transmembrane</keyword>
<evidence type="ECO:0000313" key="3">
    <source>
        <dbReference type="Proteomes" id="UP001597012"/>
    </source>
</evidence>
<keyword evidence="3" id="KW-1185">Reference proteome</keyword>
<dbReference type="EMBL" id="JBHTHY010000024">
    <property type="protein sequence ID" value="MFD0799372.1"/>
    <property type="molecule type" value="Genomic_DNA"/>
</dbReference>